<feature type="compositionally biased region" description="Basic and acidic residues" evidence="7">
    <location>
        <begin position="210"/>
        <end position="221"/>
    </location>
</feature>
<name>A0A369J4L2_HYPMA</name>
<feature type="compositionally biased region" description="Basic and acidic residues" evidence="7">
    <location>
        <begin position="440"/>
        <end position="459"/>
    </location>
</feature>
<evidence type="ECO:0000256" key="1">
    <source>
        <dbReference type="ARBA" id="ARBA00004267"/>
    </source>
</evidence>
<evidence type="ECO:0000256" key="6">
    <source>
        <dbReference type="SAM" id="Coils"/>
    </source>
</evidence>
<evidence type="ECO:0000313" key="9">
    <source>
        <dbReference type="EMBL" id="RDB15355.1"/>
    </source>
</evidence>
<feature type="compositionally biased region" description="Low complexity" evidence="7">
    <location>
        <begin position="548"/>
        <end position="576"/>
    </location>
</feature>
<evidence type="ECO:0000256" key="2">
    <source>
        <dbReference type="ARBA" id="ARBA00022490"/>
    </source>
</evidence>
<feature type="region of interest" description="Disordered" evidence="7">
    <location>
        <begin position="792"/>
        <end position="840"/>
    </location>
</feature>
<evidence type="ECO:0000256" key="3">
    <source>
        <dbReference type="ARBA" id="ARBA00022553"/>
    </source>
</evidence>
<evidence type="ECO:0000313" key="10">
    <source>
        <dbReference type="Proteomes" id="UP000076154"/>
    </source>
</evidence>
<dbReference type="PANTHER" id="PTHR45615:SF40">
    <property type="entry name" value="MYOSIN HEAVY CHAIN, NON-MUSCLE"/>
    <property type="match status" value="1"/>
</dbReference>
<organism evidence="9 10">
    <name type="scientific">Hypsizygus marmoreus</name>
    <name type="common">White beech mushroom</name>
    <name type="synonym">Agaricus marmoreus</name>
    <dbReference type="NCBI Taxonomy" id="39966"/>
    <lineage>
        <taxon>Eukaryota</taxon>
        <taxon>Fungi</taxon>
        <taxon>Dikarya</taxon>
        <taxon>Basidiomycota</taxon>
        <taxon>Agaricomycotina</taxon>
        <taxon>Agaricomycetes</taxon>
        <taxon>Agaricomycetidae</taxon>
        <taxon>Agaricales</taxon>
        <taxon>Tricholomatineae</taxon>
        <taxon>Lyophyllaceae</taxon>
        <taxon>Hypsizygus</taxon>
    </lineage>
</organism>
<feature type="compositionally biased region" description="Polar residues" evidence="7">
    <location>
        <begin position="174"/>
        <end position="184"/>
    </location>
</feature>
<dbReference type="PANTHER" id="PTHR45615">
    <property type="entry name" value="MYOSIN HEAVY CHAIN, NON-MUSCLE"/>
    <property type="match status" value="1"/>
</dbReference>
<dbReference type="Pfam" id="PF10495">
    <property type="entry name" value="PACT_coil_coil"/>
    <property type="match status" value="1"/>
</dbReference>
<evidence type="ECO:0000256" key="7">
    <source>
        <dbReference type="SAM" id="MobiDB-lite"/>
    </source>
</evidence>
<keyword evidence="5" id="KW-0206">Cytoskeleton</keyword>
<comment type="caution">
    <text evidence="9">The sequence shown here is derived from an EMBL/GenBank/DDBJ whole genome shotgun (WGS) entry which is preliminary data.</text>
</comment>
<dbReference type="GO" id="GO:0051015">
    <property type="term" value="F:actin filament binding"/>
    <property type="evidence" value="ECO:0007669"/>
    <property type="project" value="TreeGrafter"/>
</dbReference>
<dbReference type="GO" id="GO:0005815">
    <property type="term" value="C:microtubule organizing center"/>
    <property type="evidence" value="ECO:0007669"/>
    <property type="project" value="UniProtKB-SubCell"/>
</dbReference>
<sequence length="1752" mass="195254">MATMLETPSRVWRRIEAIEDRDMPSLPSLPAFEDSADVEQSEDHDELDEDLIDIASPMHSTPATTSAHHTAASTIRPPSSTSSTARFATSIASRSNKSSLGLSSSRGMSTRRSHHDSFNISMIPSLPNISAEPGTMQYTDEEMTDEEHSKDSVPEVYLPPDDDSDGERDLSLTEALQSVSRTSSPPYPLQSFDNGVTPKKNYDYSVSLKSEPKPSPFDKYRNVALRKSKAAVRTRTPSLSRTGSSQASSPANSTPQSSRSIALPRSSPESPLDAYTIPLPRSATASPAIYASRSTHEQSVSDEDRDRSLQETGIRSMDITDVHISPPRFDDTHSENEQDPQRDEEAHTTADEQEQNGSQSEQEPTFSSDGGPTPYAQNYSNSSPIAAQSPGPLSSAFSSPAQSVAFTPTPAFPRPRARFNIPIVEEAPNTPEQPPSDDQQSEHEQSQATHDQDHEEDPLTPHTRRRSFLLSVINSTARPRMKFPTPHPRNNHLLTTPSIAESTPGGPGINVGSRTSLQTAFAGVTPRPRPGTGRNARASHPLAQTVLPSPGASDSDSTSPASGSGSGSAPVSRRSSLGAWGATPAPSQLSPYDGAGDRASFISTASSHDLTTHHRVNTSFDPSMGFGAAAGQGVGRFNAGKLNNYLHGLNRRLQEENEALMERLRKAEEEKKLYSASIPVSAAAGAGNGSEGGSGSGRRLSGGGRRASAGGTTLGNVAEDVGGEGWVEEKAELEDMVDALREEVTRSVQEKEEAEKALEEEKGERARDKERWRDRMAEVEQGVEVIIKELEKKAEDAEKRTKDVEDGSAHQVKEMEKRLVEAEAERDLSKERAEKAERVLESGKELGGELRDANERVEKIMGDLRNANAQIKELEEEVMRSDGRIDDLEKDLREDRDAIASLEEELSTKADELAEDRARIRHLEQEIRKADEELQSTKEYVVELEEGAESAIERIEKLEDELAAANDQVHTMTVAEEQAQDRMEKLEADAQKAQELARQMEEALEEAEKKMLEDEDELNELKNKVASMEREREREANRTQESSRNPFNDGGPTDAELEALENELDAANKEIGRLTTLLNQSPARKAMEKARDTKVELLEKEREELLERNRALRLAMNEINTPNKVMNASGISPIHRQVLSMSMRTPRTPGAPLRDLSWLNNTTADPTVAPLIAEIHRLQQELDRANESIDNKFDELEVAGHGVVGLTKRLEDARSKISTLEEEIARLTRREDRRLRCLERTRCQKCRAKVNFSALAQMEESTLEISRDDLPSEPPTPPTRTSEALKANLQSVNSHLESMKKEWEQERRKLLGEKAVLQDATQRLNAQIQSAKEEAKKATESGRAGEKTAAGVQGELDKAKRVIAELEANLKSERSHLRVVTTEQNRIQREKADIMNQLQRTESDMDDVKHQLQKFKKENHNLEKELRENVNADQKARLLEGRVAENAETIEQLREERVLLVTDHKELQRRFSEISEQANRLREEYGASSTSHDNRRHQLDLHLLEIADLRRALSDQAEELQRAKTEKGRISAEKNDVARTVEALEADLRRVKKNAEAFDRDLKLLRADKEKLETKHKEELTRAERTRKQTQTQIRVLNEQLETQRAKASRAKDEMKNHVCAADDQQLSVIKIQHSKECKGLMVQIRYLKASFTRESSFRSNLVNQKAYLLVLLSKLEKSEQTIFAAIARIGYPVTLPTRVKKPRKLKTIVMAVVFISRAARAGSNWREQSSSRQAVLAALQEVRQRRATVSA</sequence>
<feature type="region of interest" description="Disordered" evidence="7">
    <location>
        <begin position="745"/>
        <end position="770"/>
    </location>
</feature>
<feature type="domain" description="Pericentrin/AKAP-450 centrosomal targeting" evidence="8">
    <location>
        <begin position="1652"/>
        <end position="1726"/>
    </location>
</feature>
<feature type="region of interest" description="Disordered" evidence="7">
    <location>
        <begin position="522"/>
        <end position="594"/>
    </location>
</feature>
<dbReference type="InParanoid" id="A0A369J4L2"/>
<feature type="region of interest" description="Disordered" evidence="7">
    <location>
        <begin position="1010"/>
        <end position="1054"/>
    </location>
</feature>
<feature type="compositionally biased region" description="Acidic residues" evidence="7">
    <location>
        <begin position="34"/>
        <end position="52"/>
    </location>
</feature>
<feature type="region of interest" description="Disordered" evidence="7">
    <location>
        <begin position="682"/>
        <end position="719"/>
    </location>
</feature>
<dbReference type="Gene3D" id="1.10.287.1490">
    <property type="match status" value="1"/>
</dbReference>
<feature type="compositionally biased region" description="Basic and acidic residues" evidence="7">
    <location>
        <begin position="1019"/>
        <end position="1038"/>
    </location>
</feature>
<dbReference type="GO" id="GO:0016460">
    <property type="term" value="C:myosin II complex"/>
    <property type="evidence" value="ECO:0007669"/>
    <property type="project" value="TreeGrafter"/>
</dbReference>
<dbReference type="GO" id="GO:0005737">
    <property type="term" value="C:cytoplasm"/>
    <property type="evidence" value="ECO:0007669"/>
    <property type="project" value="TreeGrafter"/>
</dbReference>
<feature type="compositionally biased region" description="Basic and acidic residues" evidence="7">
    <location>
        <begin position="1332"/>
        <end position="1346"/>
    </location>
</feature>
<evidence type="ECO:0000256" key="4">
    <source>
        <dbReference type="ARBA" id="ARBA00023054"/>
    </source>
</evidence>
<keyword evidence="3" id="KW-0597">Phosphoprotein</keyword>
<accession>A0A369J4L2</accession>
<reference evidence="9" key="1">
    <citation type="submission" date="2018-04" db="EMBL/GenBank/DDBJ databases">
        <title>Whole genome sequencing of Hypsizygus marmoreus.</title>
        <authorList>
            <person name="Choi I.-G."/>
            <person name="Min B."/>
            <person name="Kim J.-G."/>
            <person name="Kim S."/>
            <person name="Oh Y.-L."/>
            <person name="Kong W.-S."/>
            <person name="Park H."/>
            <person name="Jeong J."/>
            <person name="Song E.-S."/>
        </authorList>
    </citation>
    <scope>NUCLEOTIDE SEQUENCE [LARGE SCALE GENOMIC DNA]</scope>
    <source>
        <strain evidence="9">51987-8</strain>
    </source>
</reference>
<feature type="compositionally biased region" description="Basic and acidic residues" evidence="7">
    <location>
        <begin position="328"/>
        <end position="350"/>
    </location>
</feature>
<dbReference type="GO" id="GO:0000146">
    <property type="term" value="F:microfilament motor activity"/>
    <property type="evidence" value="ECO:0007669"/>
    <property type="project" value="TreeGrafter"/>
</dbReference>
<feature type="region of interest" description="Disordered" evidence="7">
    <location>
        <begin position="19"/>
        <end position="506"/>
    </location>
</feature>
<feature type="compositionally biased region" description="Polar residues" evidence="7">
    <location>
        <begin position="235"/>
        <end position="260"/>
    </location>
</feature>
<evidence type="ECO:0000259" key="8">
    <source>
        <dbReference type="Pfam" id="PF10495"/>
    </source>
</evidence>
<feature type="compositionally biased region" description="Polar residues" evidence="7">
    <location>
        <begin position="364"/>
        <end position="404"/>
    </location>
</feature>
<feature type="compositionally biased region" description="Polar residues" evidence="7">
    <location>
        <begin position="492"/>
        <end position="501"/>
    </location>
</feature>
<protein>
    <submittedName>
        <fullName evidence="9">Spindle pole body protein pcp1</fullName>
    </submittedName>
</protein>
<keyword evidence="10" id="KW-1185">Reference proteome</keyword>
<feature type="compositionally biased region" description="Gly residues" evidence="7">
    <location>
        <begin position="686"/>
        <end position="705"/>
    </location>
</feature>
<dbReference type="EMBL" id="LUEZ02000181">
    <property type="protein sequence ID" value="RDB15355.1"/>
    <property type="molecule type" value="Genomic_DNA"/>
</dbReference>
<dbReference type="GO" id="GO:0032982">
    <property type="term" value="C:myosin filament"/>
    <property type="evidence" value="ECO:0007669"/>
    <property type="project" value="TreeGrafter"/>
</dbReference>
<gene>
    <name evidence="9" type="primary">pcp1</name>
    <name evidence="9" type="ORF">Hypma_004650</name>
</gene>
<keyword evidence="2" id="KW-0963">Cytoplasm</keyword>
<evidence type="ECO:0000256" key="5">
    <source>
        <dbReference type="ARBA" id="ARBA00023212"/>
    </source>
</evidence>
<comment type="subcellular location">
    <subcellularLocation>
        <location evidence="1">Cytoplasm</location>
        <location evidence="1">Cytoskeleton</location>
        <location evidence="1">Microtubule organizing center</location>
    </subcellularLocation>
</comment>
<feature type="region of interest" description="Disordered" evidence="7">
    <location>
        <begin position="1332"/>
        <end position="1352"/>
    </location>
</feature>
<dbReference type="InterPro" id="IPR019528">
    <property type="entry name" value="PACT_domain"/>
</dbReference>
<dbReference type="Proteomes" id="UP000076154">
    <property type="component" value="Unassembled WGS sequence"/>
</dbReference>
<feature type="coiled-coil region" evidence="6">
    <location>
        <begin position="1168"/>
        <end position="1230"/>
    </location>
</feature>
<dbReference type="STRING" id="39966.A0A369J4L2"/>
<feature type="coiled-coil region" evidence="6">
    <location>
        <begin position="650"/>
        <end position="677"/>
    </location>
</feature>
<feature type="compositionally biased region" description="Low complexity" evidence="7">
    <location>
        <begin position="59"/>
        <end position="108"/>
    </location>
</feature>
<keyword evidence="4 6" id="KW-0175">Coiled coil</keyword>
<feature type="region of interest" description="Disordered" evidence="7">
    <location>
        <begin position="1262"/>
        <end position="1282"/>
    </location>
</feature>
<dbReference type="OrthoDB" id="2020852at2759"/>
<proteinExistence type="predicted"/>